<sequence>MIIIAVQVYELSETIFRLIKLPDLVTLINALLGFSAILMMIRSPSNVNHASILILLAVVADGMDGLVARSMESGKLGESLDSLADVISFGVAPCVMVYAILAPQFHYFACFVGGAFLACGILRLARFSAVPVKKGFMGFPITTSGLVIVLYILAFYDESSPFFSIILLGIMFVMAMMMISNIPYPKIRDIRIIVLVAFLIMVIVLLFYLDYQAGLDIVAKACFLLMGLYVFSPIYHR</sequence>
<dbReference type="Proteomes" id="UP000315423">
    <property type="component" value="Unassembled WGS sequence"/>
</dbReference>
<reference evidence="1" key="1">
    <citation type="submission" date="2018-09" db="EMBL/GenBank/DDBJ databases">
        <title>A genomic encyclopedia of anaerobic methanotrophic archaea.</title>
        <authorList>
            <person name="Skennerton C.T."/>
            <person name="Chadwick G.L."/>
            <person name="Laso-Perez R."/>
            <person name="Leu A.O."/>
            <person name="Speth D.R."/>
            <person name="Yu H."/>
            <person name="Morgan-Lang C."/>
            <person name="Hatzenpichler R."/>
            <person name="Goudeau D."/>
            <person name="Malmstrom R."/>
            <person name="Woyke T."/>
            <person name="Hallam S."/>
            <person name="Tyson G.W."/>
            <person name="Wegener G."/>
            <person name="Boetius A."/>
            <person name="Orphan V.J."/>
        </authorList>
    </citation>
    <scope>NUCLEOTIDE SEQUENCE</scope>
    <source>
        <strain evidence="1">CONS3730D10UFb2</strain>
    </source>
</reference>
<evidence type="ECO:0000313" key="1">
    <source>
        <dbReference type="EMBL" id="TKY91643.1"/>
    </source>
</evidence>
<proteinExistence type="predicted"/>
<protein>
    <submittedName>
        <fullName evidence="1">CDP-diacylglycerol--serine O-phosphatidyltransferase</fullName>
        <ecNumber evidence="1">2.7.8.8</ecNumber>
    </submittedName>
</protein>
<comment type="caution">
    <text evidence="1">The sequence shown here is derived from an EMBL/GenBank/DDBJ whole genome shotgun (WGS) entry which is preliminary data.</text>
</comment>
<dbReference type="EMBL" id="QYBA01000157">
    <property type="protein sequence ID" value="TKY91643.1"/>
    <property type="molecule type" value="Genomic_DNA"/>
</dbReference>
<keyword evidence="1" id="KW-0808">Transferase</keyword>
<evidence type="ECO:0000313" key="2">
    <source>
        <dbReference type="Proteomes" id="UP000315423"/>
    </source>
</evidence>
<gene>
    <name evidence="1" type="primary">pssA</name>
    <name evidence="1" type="ORF">C5S46_04755</name>
</gene>
<name>A0AC61SAE8_9EURY</name>
<organism evidence="1 2">
    <name type="scientific">Candidatus Methanomarinus sp</name>
    <dbReference type="NCBI Taxonomy" id="3386244"/>
    <lineage>
        <taxon>Archaea</taxon>
        <taxon>Methanobacteriati</taxon>
        <taxon>Methanobacteriota</taxon>
        <taxon>Stenosarchaea group</taxon>
        <taxon>Methanomicrobia</taxon>
        <taxon>Methanosarcinales</taxon>
        <taxon>ANME-2 cluster</taxon>
        <taxon>Candidatus Methanocomedenaceae</taxon>
        <taxon>Candidatus Methanomarinus</taxon>
    </lineage>
</organism>
<accession>A0AC61SAE8</accession>
<dbReference type="EC" id="2.7.8.8" evidence="1"/>